<dbReference type="PANTHER" id="PTHR46246:SF1">
    <property type="entry name" value="GUANOSINE-3',5'-BIS(DIPHOSPHATE) 3'-PYROPHOSPHOHYDROLASE MESH1"/>
    <property type="match status" value="1"/>
</dbReference>
<dbReference type="AlphaFoldDB" id="C6LJS5"/>
<organism evidence="1 2">
    <name type="scientific">Marvinbryantia formatexigens DSM 14469</name>
    <dbReference type="NCBI Taxonomy" id="478749"/>
    <lineage>
        <taxon>Bacteria</taxon>
        <taxon>Bacillati</taxon>
        <taxon>Bacillota</taxon>
        <taxon>Clostridia</taxon>
        <taxon>Lachnospirales</taxon>
        <taxon>Lachnospiraceae</taxon>
        <taxon>Marvinbryantia</taxon>
    </lineage>
</organism>
<dbReference type="RefSeq" id="WP_006863675.1">
    <property type="nucleotide sequence ID" value="NZ_ACCL02000021.1"/>
</dbReference>
<dbReference type="eggNOG" id="COG0317">
    <property type="taxonomic scope" value="Bacteria"/>
</dbReference>
<dbReference type="InterPro" id="IPR052194">
    <property type="entry name" value="MESH1"/>
</dbReference>
<gene>
    <name evidence="1" type="ORF">BRYFOR_08912</name>
</gene>
<evidence type="ECO:0000313" key="1">
    <source>
        <dbReference type="EMBL" id="EET59198.1"/>
    </source>
</evidence>
<sequence length="149" mass="16677">MENLEALCRRAEEIAVHAHAGQVDKGGNPYISHPLAVAAGVEGYELKIVALLHDVLEDSSVTAEDLLNEGFPPELVEAIRVLTHTKNDSLTYREYIYLVKKNPIARAVKISDITHNLDLSRIPNPSARDYKRCRKYQKALAYLQENGEP</sequence>
<name>C6LJS5_9FIRM</name>
<dbReference type="STRING" id="168384.SAMN05660368_02001"/>
<reference evidence="1" key="1">
    <citation type="submission" date="2009-07" db="EMBL/GenBank/DDBJ databases">
        <authorList>
            <person name="Weinstock G."/>
            <person name="Sodergren E."/>
            <person name="Clifton S."/>
            <person name="Fulton L."/>
            <person name="Fulton B."/>
            <person name="Courtney L."/>
            <person name="Fronick C."/>
            <person name="Harrison M."/>
            <person name="Strong C."/>
            <person name="Farmer C."/>
            <person name="Delahaunty K."/>
            <person name="Markovic C."/>
            <person name="Hall O."/>
            <person name="Minx P."/>
            <person name="Tomlinson C."/>
            <person name="Mitreva M."/>
            <person name="Nelson J."/>
            <person name="Hou S."/>
            <person name="Wollam A."/>
            <person name="Pepin K.H."/>
            <person name="Johnson M."/>
            <person name="Bhonagiri V."/>
            <person name="Nash W.E."/>
            <person name="Warren W."/>
            <person name="Chinwalla A."/>
            <person name="Mardis E.R."/>
            <person name="Wilson R.K."/>
        </authorList>
    </citation>
    <scope>NUCLEOTIDE SEQUENCE [LARGE SCALE GENOMIC DNA]</scope>
    <source>
        <strain evidence="1">DSM 14469</strain>
    </source>
</reference>
<proteinExistence type="predicted"/>
<evidence type="ECO:0000313" key="2">
    <source>
        <dbReference type="Proteomes" id="UP000005561"/>
    </source>
</evidence>
<dbReference type="PANTHER" id="PTHR46246">
    <property type="entry name" value="GUANOSINE-3',5'-BIS(DIPHOSPHATE) 3'-PYROPHOSPHOHYDROLASE MESH1"/>
    <property type="match status" value="1"/>
</dbReference>
<dbReference type="SUPFAM" id="SSF109604">
    <property type="entry name" value="HD-domain/PDEase-like"/>
    <property type="match status" value="1"/>
</dbReference>
<dbReference type="Gene3D" id="1.10.3210.10">
    <property type="entry name" value="Hypothetical protein af1432"/>
    <property type="match status" value="1"/>
</dbReference>
<dbReference type="GO" id="GO:0008893">
    <property type="term" value="F:guanosine-3',5'-bis(diphosphate) 3'-diphosphatase activity"/>
    <property type="evidence" value="ECO:0007669"/>
    <property type="project" value="TreeGrafter"/>
</dbReference>
<protein>
    <submittedName>
        <fullName evidence="1">HD domain protein</fullName>
    </submittedName>
</protein>
<dbReference type="Proteomes" id="UP000005561">
    <property type="component" value="Unassembled WGS sequence"/>
</dbReference>
<accession>C6LJS5</accession>
<dbReference type="OrthoDB" id="9802385at2"/>
<comment type="caution">
    <text evidence="1">The sequence shown here is derived from an EMBL/GenBank/DDBJ whole genome shotgun (WGS) entry which is preliminary data.</text>
</comment>
<keyword evidence="2" id="KW-1185">Reference proteome</keyword>
<dbReference type="EMBL" id="ACCL02000021">
    <property type="protein sequence ID" value="EET59198.1"/>
    <property type="molecule type" value="Genomic_DNA"/>
</dbReference>